<sequence>MKSERSIKEAKTILAVTLLAGIILLAAGFIFMGMDSILFSSHKVLMALSLLPFSMALVSFLKLSRLKNAPHKMKKTIIAENDERLVALKNEADAGTLKLLQGILFLAYFGYTFIFPEEVFATAGWWTLLVLLLVSLLAQSLLRHRLSKSQASAE</sequence>
<keyword evidence="1" id="KW-1133">Transmembrane helix</keyword>
<evidence type="ECO:0000256" key="1">
    <source>
        <dbReference type="SAM" id="Phobius"/>
    </source>
</evidence>
<evidence type="ECO:0000313" key="2">
    <source>
        <dbReference type="EMBL" id="OBR65541.1"/>
    </source>
</evidence>
<protein>
    <recommendedName>
        <fullName evidence="4">DUF2178 domain-containing protein</fullName>
    </recommendedName>
</protein>
<dbReference type="OrthoDB" id="2630275at2"/>
<proteinExistence type="predicted"/>
<keyword evidence="1" id="KW-0812">Transmembrane</keyword>
<dbReference type="EMBL" id="LYPA01000056">
    <property type="protein sequence ID" value="OBR65541.1"/>
    <property type="molecule type" value="Genomic_DNA"/>
</dbReference>
<accession>A0A1A5YIV3</accession>
<organism evidence="2 3">
    <name type="scientific">Paenibacillus oryzae</name>
    <dbReference type="NCBI Taxonomy" id="1844972"/>
    <lineage>
        <taxon>Bacteria</taxon>
        <taxon>Bacillati</taxon>
        <taxon>Bacillota</taxon>
        <taxon>Bacilli</taxon>
        <taxon>Bacillales</taxon>
        <taxon>Paenibacillaceae</taxon>
        <taxon>Paenibacillus</taxon>
    </lineage>
</organism>
<feature type="transmembrane region" description="Helical" evidence="1">
    <location>
        <begin position="12"/>
        <end position="32"/>
    </location>
</feature>
<evidence type="ECO:0000313" key="3">
    <source>
        <dbReference type="Proteomes" id="UP000092024"/>
    </source>
</evidence>
<dbReference type="RefSeq" id="WP_068683296.1">
    <property type="nucleotide sequence ID" value="NZ_LYPA01000056.1"/>
</dbReference>
<dbReference type="STRING" id="1844972.A7K91_10905"/>
<evidence type="ECO:0008006" key="4">
    <source>
        <dbReference type="Google" id="ProtNLM"/>
    </source>
</evidence>
<dbReference type="AlphaFoldDB" id="A0A1A5YIV3"/>
<keyword evidence="3" id="KW-1185">Reference proteome</keyword>
<feature type="transmembrane region" description="Helical" evidence="1">
    <location>
        <begin position="122"/>
        <end position="142"/>
    </location>
</feature>
<feature type="transmembrane region" description="Helical" evidence="1">
    <location>
        <begin position="99"/>
        <end position="116"/>
    </location>
</feature>
<dbReference type="Proteomes" id="UP000092024">
    <property type="component" value="Unassembled WGS sequence"/>
</dbReference>
<reference evidence="2 3" key="1">
    <citation type="submission" date="2016-05" db="EMBL/GenBank/DDBJ databases">
        <title>Paenibacillus oryzae. sp. nov., isolated from the rice root.</title>
        <authorList>
            <person name="Zhang J."/>
            <person name="Zhang X."/>
        </authorList>
    </citation>
    <scope>NUCLEOTIDE SEQUENCE [LARGE SCALE GENOMIC DNA]</scope>
    <source>
        <strain evidence="2 3">1DrF-4</strain>
    </source>
</reference>
<gene>
    <name evidence="2" type="ORF">A7K91_10905</name>
</gene>
<feature type="transmembrane region" description="Helical" evidence="1">
    <location>
        <begin position="44"/>
        <end position="64"/>
    </location>
</feature>
<comment type="caution">
    <text evidence="2">The sequence shown here is derived from an EMBL/GenBank/DDBJ whole genome shotgun (WGS) entry which is preliminary data.</text>
</comment>
<keyword evidence="1" id="KW-0472">Membrane</keyword>
<name>A0A1A5YIV3_9BACL</name>